<dbReference type="GO" id="GO:0003964">
    <property type="term" value="F:RNA-directed DNA polymerase activity"/>
    <property type="evidence" value="ECO:0007669"/>
    <property type="project" value="UniProtKB-KW"/>
</dbReference>
<feature type="domain" description="Reverse transcriptase RNase H-like" evidence="8">
    <location>
        <begin position="23"/>
        <end position="98"/>
    </location>
</feature>
<evidence type="ECO:0000256" key="4">
    <source>
        <dbReference type="ARBA" id="ARBA00022759"/>
    </source>
</evidence>
<evidence type="ECO:0000256" key="5">
    <source>
        <dbReference type="ARBA" id="ARBA00022801"/>
    </source>
</evidence>
<name>A0A2I0VJM2_9ASPA</name>
<evidence type="ECO:0000256" key="2">
    <source>
        <dbReference type="ARBA" id="ARBA00022695"/>
    </source>
</evidence>
<dbReference type="GO" id="GO:0016787">
    <property type="term" value="F:hydrolase activity"/>
    <property type="evidence" value="ECO:0007669"/>
    <property type="project" value="UniProtKB-KW"/>
</dbReference>
<sequence>MLNSPILSANSGEASYTVHGLEESLGALLSLNNEEGKENALYYISRRLIGAESHYSPIEKHCLSLIFVVQKLCHYMLSHRITLISKDRYVEVLDDKTSVDRSSSQVGSIITAVGYHTHDTKGGERTSFGRFSSRTSYPGRLSAQ</sequence>
<proteinExistence type="predicted"/>
<keyword evidence="1" id="KW-0808">Transferase</keyword>
<dbReference type="PANTHER" id="PTHR48475:SF1">
    <property type="entry name" value="RNASE H TYPE-1 DOMAIN-CONTAINING PROTEIN"/>
    <property type="match status" value="1"/>
</dbReference>
<protein>
    <recommendedName>
        <fullName evidence="8">Reverse transcriptase RNase H-like domain-containing protein</fullName>
    </recommendedName>
</protein>
<evidence type="ECO:0000259" key="8">
    <source>
        <dbReference type="Pfam" id="PF17917"/>
    </source>
</evidence>
<feature type="compositionally biased region" description="Low complexity" evidence="7">
    <location>
        <begin position="125"/>
        <end position="136"/>
    </location>
</feature>
<dbReference type="InterPro" id="IPR041373">
    <property type="entry name" value="RT_RNaseH"/>
</dbReference>
<dbReference type="SUPFAM" id="SSF56672">
    <property type="entry name" value="DNA/RNA polymerases"/>
    <property type="match status" value="1"/>
</dbReference>
<dbReference type="Pfam" id="PF17917">
    <property type="entry name" value="RT_RNaseH"/>
    <property type="match status" value="1"/>
</dbReference>
<keyword evidence="2" id="KW-0548">Nucleotidyltransferase</keyword>
<reference evidence="9 10" key="1">
    <citation type="journal article" date="2016" name="Sci. Rep.">
        <title>The Dendrobium catenatum Lindl. genome sequence provides insights into polysaccharide synthase, floral development and adaptive evolution.</title>
        <authorList>
            <person name="Zhang G.Q."/>
            <person name="Xu Q."/>
            <person name="Bian C."/>
            <person name="Tsai W.C."/>
            <person name="Yeh C.M."/>
            <person name="Liu K.W."/>
            <person name="Yoshida K."/>
            <person name="Zhang L.S."/>
            <person name="Chang S.B."/>
            <person name="Chen F."/>
            <person name="Shi Y."/>
            <person name="Su Y.Y."/>
            <person name="Zhang Y.Q."/>
            <person name="Chen L.J."/>
            <person name="Yin Y."/>
            <person name="Lin M."/>
            <person name="Huang H."/>
            <person name="Deng H."/>
            <person name="Wang Z.W."/>
            <person name="Zhu S.L."/>
            <person name="Zhao X."/>
            <person name="Deng C."/>
            <person name="Niu S.C."/>
            <person name="Huang J."/>
            <person name="Wang M."/>
            <person name="Liu G.H."/>
            <person name="Yang H.J."/>
            <person name="Xiao X.J."/>
            <person name="Hsiao Y.Y."/>
            <person name="Wu W.L."/>
            <person name="Chen Y.Y."/>
            <person name="Mitsuda N."/>
            <person name="Ohme-Takagi M."/>
            <person name="Luo Y.B."/>
            <person name="Van de Peer Y."/>
            <person name="Liu Z.J."/>
        </authorList>
    </citation>
    <scope>NUCLEOTIDE SEQUENCE [LARGE SCALE GENOMIC DNA]</scope>
    <source>
        <tissue evidence="9">The whole plant</tissue>
    </source>
</reference>
<accession>A0A2I0VJM2</accession>
<keyword evidence="5" id="KW-0378">Hydrolase</keyword>
<dbReference type="GO" id="GO:0004519">
    <property type="term" value="F:endonuclease activity"/>
    <property type="evidence" value="ECO:0007669"/>
    <property type="project" value="UniProtKB-KW"/>
</dbReference>
<feature type="region of interest" description="Disordered" evidence="7">
    <location>
        <begin position="121"/>
        <end position="144"/>
    </location>
</feature>
<dbReference type="InterPro" id="IPR043502">
    <property type="entry name" value="DNA/RNA_pol_sf"/>
</dbReference>
<dbReference type="AlphaFoldDB" id="A0A2I0VJM2"/>
<keyword evidence="10" id="KW-1185">Reference proteome</keyword>
<dbReference type="PANTHER" id="PTHR48475">
    <property type="entry name" value="RIBONUCLEASE H"/>
    <property type="match status" value="1"/>
</dbReference>
<evidence type="ECO:0000313" key="10">
    <source>
        <dbReference type="Proteomes" id="UP000233837"/>
    </source>
</evidence>
<evidence type="ECO:0000256" key="6">
    <source>
        <dbReference type="ARBA" id="ARBA00022918"/>
    </source>
</evidence>
<dbReference type="EMBL" id="KZ503476">
    <property type="protein sequence ID" value="PKU63607.1"/>
    <property type="molecule type" value="Genomic_DNA"/>
</dbReference>
<reference evidence="9 10" key="2">
    <citation type="journal article" date="2017" name="Nature">
        <title>The Apostasia genome and the evolution of orchids.</title>
        <authorList>
            <person name="Zhang G.Q."/>
            <person name="Liu K.W."/>
            <person name="Li Z."/>
            <person name="Lohaus R."/>
            <person name="Hsiao Y.Y."/>
            <person name="Niu S.C."/>
            <person name="Wang J.Y."/>
            <person name="Lin Y.C."/>
            <person name="Xu Q."/>
            <person name="Chen L.J."/>
            <person name="Yoshida K."/>
            <person name="Fujiwara S."/>
            <person name="Wang Z.W."/>
            <person name="Zhang Y.Q."/>
            <person name="Mitsuda N."/>
            <person name="Wang M."/>
            <person name="Liu G.H."/>
            <person name="Pecoraro L."/>
            <person name="Huang H.X."/>
            <person name="Xiao X.J."/>
            <person name="Lin M."/>
            <person name="Wu X.Y."/>
            <person name="Wu W.L."/>
            <person name="Chen Y.Y."/>
            <person name="Chang S.B."/>
            <person name="Sakamoto S."/>
            <person name="Ohme-Takagi M."/>
            <person name="Yagi M."/>
            <person name="Zeng S.J."/>
            <person name="Shen C.Y."/>
            <person name="Yeh C.M."/>
            <person name="Luo Y.B."/>
            <person name="Tsai W.C."/>
            <person name="Van de Peer Y."/>
            <person name="Liu Z.J."/>
        </authorList>
    </citation>
    <scope>NUCLEOTIDE SEQUENCE [LARGE SCALE GENOMIC DNA]</scope>
    <source>
        <tissue evidence="9">The whole plant</tissue>
    </source>
</reference>
<evidence type="ECO:0000256" key="3">
    <source>
        <dbReference type="ARBA" id="ARBA00022722"/>
    </source>
</evidence>
<keyword evidence="3" id="KW-0540">Nuclease</keyword>
<evidence type="ECO:0000256" key="7">
    <source>
        <dbReference type="SAM" id="MobiDB-lite"/>
    </source>
</evidence>
<dbReference type="Proteomes" id="UP000233837">
    <property type="component" value="Unassembled WGS sequence"/>
</dbReference>
<organism evidence="9 10">
    <name type="scientific">Dendrobium catenatum</name>
    <dbReference type="NCBI Taxonomy" id="906689"/>
    <lineage>
        <taxon>Eukaryota</taxon>
        <taxon>Viridiplantae</taxon>
        <taxon>Streptophyta</taxon>
        <taxon>Embryophyta</taxon>
        <taxon>Tracheophyta</taxon>
        <taxon>Spermatophyta</taxon>
        <taxon>Magnoliopsida</taxon>
        <taxon>Liliopsida</taxon>
        <taxon>Asparagales</taxon>
        <taxon>Orchidaceae</taxon>
        <taxon>Epidendroideae</taxon>
        <taxon>Malaxideae</taxon>
        <taxon>Dendrobiinae</taxon>
        <taxon>Dendrobium</taxon>
    </lineage>
</organism>
<keyword evidence="6" id="KW-0695">RNA-directed DNA polymerase</keyword>
<gene>
    <name evidence="9" type="ORF">MA16_Dca026989</name>
</gene>
<evidence type="ECO:0000313" key="9">
    <source>
        <dbReference type="EMBL" id="PKU63607.1"/>
    </source>
</evidence>
<evidence type="ECO:0000256" key="1">
    <source>
        <dbReference type="ARBA" id="ARBA00022679"/>
    </source>
</evidence>
<keyword evidence="4" id="KW-0255">Endonuclease</keyword>